<evidence type="ECO:0000313" key="3">
    <source>
        <dbReference type="Proteomes" id="UP001220395"/>
    </source>
</evidence>
<evidence type="ECO:0000256" key="1">
    <source>
        <dbReference type="SAM" id="Phobius"/>
    </source>
</evidence>
<accession>A0ABY7TGK2</accession>
<keyword evidence="3" id="KW-1185">Reference proteome</keyword>
<proteinExistence type="predicted"/>
<organism evidence="2 3">
    <name type="scientific">Sphingomonas naphthae</name>
    <dbReference type="NCBI Taxonomy" id="1813468"/>
    <lineage>
        <taxon>Bacteria</taxon>
        <taxon>Pseudomonadati</taxon>
        <taxon>Pseudomonadota</taxon>
        <taxon>Alphaproteobacteria</taxon>
        <taxon>Sphingomonadales</taxon>
        <taxon>Sphingomonadaceae</taxon>
        <taxon>Sphingomonas</taxon>
    </lineage>
</organism>
<dbReference type="RefSeq" id="WP_273685910.1">
    <property type="nucleotide sequence ID" value="NZ_CP117411.1"/>
</dbReference>
<dbReference type="Proteomes" id="UP001220395">
    <property type="component" value="Chromosome"/>
</dbReference>
<protein>
    <submittedName>
        <fullName evidence="2">Uncharacterized protein</fullName>
    </submittedName>
</protein>
<keyword evidence="1" id="KW-1133">Transmembrane helix</keyword>
<feature type="transmembrane region" description="Helical" evidence="1">
    <location>
        <begin position="38"/>
        <end position="64"/>
    </location>
</feature>
<evidence type="ECO:0000313" key="2">
    <source>
        <dbReference type="EMBL" id="WCT71963.1"/>
    </source>
</evidence>
<keyword evidence="1" id="KW-0812">Transmembrane</keyword>
<dbReference type="EMBL" id="CP117411">
    <property type="protein sequence ID" value="WCT71963.1"/>
    <property type="molecule type" value="Genomic_DNA"/>
</dbReference>
<sequence length="72" mass="8353">MAADNSRHIGRRWYEQAPQLASRRPAPPRRESKWSRRWIFAVATVTAPVYLLFLVIGAVVYPFVQAWPGEQE</sequence>
<reference evidence="2 3" key="1">
    <citation type="submission" date="2023-02" db="EMBL/GenBank/DDBJ databases">
        <title>Genome sequence of Sphingomonas naphthae.</title>
        <authorList>
            <person name="Kim S."/>
            <person name="Heo J."/>
            <person name="Kwon S.-W."/>
        </authorList>
    </citation>
    <scope>NUCLEOTIDE SEQUENCE [LARGE SCALE GENOMIC DNA]</scope>
    <source>
        <strain evidence="2 3">KACC 18716</strain>
    </source>
</reference>
<gene>
    <name evidence="2" type="ORF">PQ455_09895</name>
</gene>
<keyword evidence="1" id="KW-0472">Membrane</keyword>
<name>A0ABY7TGK2_9SPHN</name>